<name>A0A1J1I4J8_9DIPT</name>
<evidence type="ECO:0000256" key="2">
    <source>
        <dbReference type="ARBA" id="ARBA00022741"/>
    </source>
</evidence>
<dbReference type="AlphaFoldDB" id="A0A1J1I4J8"/>
<dbReference type="InterPro" id="IPR011545">
    <property type="entry name" value="DEAD/DEAH_box_helicase_dom"/>
</dbReference>
<dbReference type="PROSITE" id="PS51194">
    <property type="entry name" value="HELICASE_CTER"/>
    <property type="match status" value="1"/>
</dbReference>
<dbReference type="InterPro" id="IPR014014">
    <property type="entry name" value="RNA_helicase_DEAD_Q_motif"/>
</dbReference>
<dbReference type="PANTHER" id="PTHR47959:SF15">
    <property type="entry name" value="RNA HELICASE"/>
    <property type="match status" value="1"/>
</dbReference>
<evidence type="ECO:0000256" key="9">
    <source>
        <dbReference type="PROSITE-ProRule" id="PRU00552"/>
    </source>
</evidence>
<dbReference type="GO" id="GO:0003723">
    <property type="term" value="F:RNA binding"/>
    <property type="evidence" value="ECO:0007669"/>
    <property type="project" value="UniProtKB-KW"/>
</dbReference>
<dbReference type="PANTHER" id="PTHR47959">
    <property type="entry name" value="ATP-DEPENDENT RNA HELICASE RHLE-RELATED"/>
    <property type="match status" value="1"/>
</dbReference>
<evidence type="ECO:0000256" key="6">
    <source>
        <dbReference type="ARBA" id="ARBA00022884"/>
    </source>
</evidence>
<dbReference type="Proteomes" id="UP000183832">
    <property type="component" value="Unassembled WGS sequence"/>
</dbReference>
<dbReference type="InterPro" id="IPR050079">
    <property type="entry name" value="DEAD_box_RNA_helicase"/>
</dbReference>
<dbReference type="CDD" id="cd18787">
    <property type="entry name" value="SF2_C_DEAD"/>
    <property type="match status" value="1"/>
</dbReference>
<evidence type="ECO:0000256" key="8">
    <source>
        <dbReference type="ARBA" id="ARBA00047984"/>
    </source>
</evidence>
<protein>
    <recommendedName>
        <fullName evidence="1">RNA helicase</fullName>
        <ecNumber evidence="1">3.6.4.13</ecNumber>
    </recommendedName>
</protein>
<gene>
    <name evidence="13" type="ORF">CLUMA_CG008593</name>
</gene>
<dbReference type="OrthoDB" id="360161at2759"/>
<sequence length="523" mass="60064">MDNSIFKSLTLGVTFKKRKLDKDPVKAKIEVFKEDSDPEIVDSSTSIKKKRKKLSEEYLRCKNLEETNKLCKKHHINVKGCVEKVKPVESFQELFDRFPLNLQLVDNIKNFKYETPTPVQMQVLPLFLEGKSLKVVAPTGSGKTLAFVAPLIQNLLDDRKLASDESNQIESIILVPTRELASQILSVTTRLCYETGIRAHIITSTNDDHMKNFHKKKTNILISTPLKLVHFIKSNAMKLNQVKWIIIDEVDKLFEESNHGFKEDLDQILAACSNEKRKFALFSATTNKEMTPFVHENLKEFATVNISPNIPTSSVEQELKYVGMESAKLLAVREIFREGVSPPVLIFVQSKDRAKQLFSELMFDGLNIDIIHSDRSQKEREEVYKKFREGRIWVLICTELMSRGIDFRDVMMVVNFDLPTSVYSYIHRVGRCGRGNKTGKAITFYTNDDKKGILRDIAKLVEKSGSHVEGFLLQLKKSTKKERLALLKKAPKRKNISNKIVVNKRKSKTWKKNLKKKINEDDD</sequence>
<keyword evidence="3" id="KW-0378">Hydrolase</keyword>
<dbReference type="SUPFAM" id="SSF52540">
    <property type="entry name" value="P-loop containing nucleoside triphosphate hydrolases"/>
    <property type="match status" value="1"/>
</dbReference>
<evidence type="ECO:0000256" key="3">
    <source>
        <dbReference type="ARBA" id="ARBA00022801"/>
    </source>
</evidence>
<dbReference type="Pfam" id="PF00271">
    <property type="entry name" value="Helicase_C"/>
    <property type="match status" value="1"/>
</dbReference>
<comment type="similarity">
    <text evidence="7">Belongs to the DEAD box helicase family. DDX52/ROK1 subfamily.</text>
</comment>
<feature type="domain" description="DEAD-box RNA helicase Q" evidence="12">
    <location>
        <begin position="93"/>
        <end position="121"/>
    </location>
</feature>
<keyword evidence="14" id="KW-1185">Reference proteome</keyword>
<dbReference type="Pfam" id="PF00270">
    <property type="entry name" value="DEAD"/>
    <property type="match status" value="1"/>
</dbReference>
<keyword evidence="5" id="KW-0067">ATP-binding</keyword>
<dbReference type="Gene3D" id="3.40.50.300">
    <property type="entry name" value="P-loop containing nucleotide triphosphate hydrolases"/>
    <property type="match status" value="2"/>
</dbReference>
<evidence type="ECO:0000256" key="1">
    <source>
        <dbReference type="ARBA" id="ARBA00012552"/>
    </source>
</evidence>
<dbReference type="SMART" id="SM00490">
    <property type="entry name" value="HELICc"/>
    <property type="match status" value="1"/>
</dbReference>
<dbReference type="PROSITE" id="PS51192">
    <property type="entry name" value="HELICASE_ATP_BIND_1"/>
    <property type="match status" value="1"/>
</dbReference>
<evidence type="ECO:0000256" key="4">
    <source>
        <dbReference type="ARBA" id="ARBA00022806"/>
    </source>
</evidence>
<dbReference type="STRING" id="568069.A0A1J1I4J8"/>
<dbReference type="EC" id="3.6.4.13" evidence="1"/>
<feature type="domain" description="Helicase ATP-binding" evidence="10">
    <location>
        <begin position="124"/>
        <end position="304"/>
    </location>
</feature>
<reference evidence="13 14" key="1">
    <citation type="submission" date="2015-04" db="EMBL/GenBank/DDBJ databases">
        <authorList>
            <person name="Syromyatnikov M.Y."/>
            <person name="Popov V.N."/>
        </authorList>
    </citation>
    <scope>NUCLEOTIDE SEQUENCE [LARGE SCALE GENOMIC DNA]</scope>
</reference>
<proteinExistence type="inferred from homology"/>
<dbReference type="PROSITE" id="PS51195">
    <property type="entry name" value="Q_MOTIF"/>
    <property type="match status" value="1"/>
</dbReference>
<dbReference type="EMBL" id="CVRI01000040">
    <property type="protein sequence ID" value="CRK95115.1"/>
    <property type="molecule type" value="Genomic_DNA"/>
</dbReference>
<feature type="domain" description="Helicase C-terminal" evidence="11">
    <location>
        <begin position="314"/>
        <end position="479"/>
    </location>
</feature>
<dbReference type="SMART" id="SM00487">
    <property type="entry name" value="DEXDc"/>
    <property type="match status" value="1"/>
</dbReference>
<dbReference type="InterPro" id="IPR027417">
    <property type="entry name" value="P-loop_NTPase"/>
</dbReference>
<accession>A0A1J1I4J8</accession>
<evidence type="ECO:0000259" key="12">
    <source>
        <dbReference type="PROSITE" id="PS51195"/>
    </source>
</evidence>
<evidence type="ECO:0000256" key="5">
    <source>
        <dbReference type="ARBA" id="ARBA00022840"/>
    </source>
</evidence>
<keyword evidence="2" id="KW-0547">Nucleotide-binding</keyword>
<evidence type="ECO:0000259" key="11">
    <source>
        <dbReference type="PROSITE" id="PS51194"/>
    </source>
</evidence>
<evidence type="ECO:0000259" key="10">
    <source>
        <dbReference type="PROSITE" id="PS51192"/>
    </source>
</evidence>
<evidence type="ECO:0000256" key="7">
    <source>
        <dbReference type="ARBA" id="ARBA00024355"/>
    </source>
</evidence>
<keyword evidence="6" id="KW-0694">RNA-binding</keyword>
<dbReference type="InterPro" id="IPR001650">
    <property type="entry name" value="Helicase_C-like"/>
</dbReference>
<evidence type="ECO:0000313" key="13">
    <source>
        <dbReference type="EMBL" id="CRK95115.1"/>
    </source>
</evidence>
<dbReference type="GO" id="GO:0003724">
    <property type="term" value="F:RNA helicase activity"/>
    <property type="evidence" value="ECO:0007669"/>
    <property type="project" value="UniProtKB-EC"/>
</dbReference>
<evidence type="ECO:0000313" key="14">
    <source>
        <dbReference type="Proteomes" id="UP000183832"/>
    </source>
</evidence>
<feature type="short sequence motif" description="Q motif" evidence="9">
    <location>
        <begin position="93"/>
        <end position="121"/>
    </location>
</feature>
<dbReference type="GO" id="GO:0005524">
    <property type="term" value="F:ATP binding"/>
    <property type="evidence" value="ECO:0007669"/>
    <property type="project" value="UniProtKB-KW"/>
</dbReference>
<comment type="catalytic activity">
    <reaction evidence="8">
        <text>ATP + H2O = ADP + phosphate + H(+)</text>
        <dbReference type="Rhea" id="RHEA:13065"/>
        <dbReference type="ChEBI" id="CHEBI:15377"/>
        <dbReference type="ChEBI" id="CHEBI:15378"/>
        <dbReference type="ChEBI" id="CHEBI:30616"/>
        <dbReference type="ChEBI" id="CHEBI:43474"/>
        <dbReference type="ChEBI" id="CHEBI:456216"/>
        <dbReference type="EC" id="3.6.4.13"/>
    </reaction>
</comment>
<dbReference type="InterPro" id="IPR014001">
    <property type="entry name" value="Helicase_ATP-bd"/>
</dbReference>
<dbReference type="GO" id="GO:0005829">
    <property type="term" value="C:cytosol"/>
    <property type="evidence" value="ECO:0007669"/>
    <property type="project" value="TreeGrafter"/>
</dbReference>
<dbReference type="GO" id="GO:0016787">
    <property type="term" value="F:hydrolase activity"/>
    <property type="evidence" value="ECO:0007669"/>
    <property type="project" value="UniProtKB-KW"/>
</dbReference>
<organism evidence="13 14">
    <name type="scientific">Clunio marinus</name>
    <dbReference type="NCBI Taxonomy" id="568069"/>
    <lineage>
        <taxon>Eukaryota</taxon>
        <taxon>Metazoa</taxon>
        <taxon>Ecdysozoa</taxon>
        <taxon>Arthropoda</taxon>
        <taxon>Hexapoda</taxon>
        <taxon>Insecta</taxon>
        <taxon>Pterygota</taxon>
        <taxon>Neoptera</taxon>
        <taxon>Endopterygota</taxon>
        <taxon>Diptera</taxon>
        <taxon>Nematocera</taxon>
        <taxon>Chironomoidea</taxon>
        <taxon>Chironomidae</taxon>
        <taxon>Clunio</taxon>
    </lineage>
</organism>
<keyword evidence="4" id="KW-0347">Helicase</keyword>